<dbReference type="RefSeq" id="WP_086589194.1">
    <property type="nucleotide sequence ID" value="NZ_JAVBIB010000010.1"/>
</dbReference>
<dbReference type="InterPro" id="IPR045633">
    <property type="entry name" value="DUF6414"/>
</dbReference>
<organism evidence="1 2">
    <name type="scientific">Corynebacterium tuberculostearicum</name>
    <dbReference type="NCBI Taxonomy" id="38304"/>
    <lineage>
        <taxon>Bacteria</taxon>
        <taxon>Bacillati</taxon>
        <taxon>Actinomycetota</taxon>
        <taxon>Actinomycetes</taxon>
        <taxon>Mycobacteriales</taxon>
        <taxon>Corynebacteriaceae</taxon>
        <taxon>Corynebacterium</taxon>
    </lineage>
</organism>
<dbReference type="Pfam" id="PF19952">
    <property type="entry name" value="DUF6414"/>
    <property type="match status" value="1"/>
</dbReference>
<dbReference type="Proteomes" id="UP001185706">
    <property type="component" value="Unassembled WGS sequence"/>
</dbReference>
<evidence type="ECO:0000313" key="1">
    <source>
        <dbReference type="EMBL" id="MDV2419612.1"/>
    </source>
</evidence>
<protein>
    <submittedName>
        <fullName evidence="1">Uncharacterized protein</fullName>
    </submittedName>
</protein>
<proteinExistence type="predicted"/>
<gene>
    <name evidence="1" type="ORF">RAE03_07475</name>
</gene>
<dbReference type="AlphaFoldDB" id="A0AAE4NM77"/>
<name>A0AAE4NM77_9CORY</name>
<accession>A0AAE4NM77</accession>
<reference evidence="1" key="1">
    <citation type="submission" date="2023-08" db="EMBL/GenBank/DDBJ databases">
        <title>Genomic characterization of the C. tuberculostearicum species complex, a ubiquitous member of the human skin microbiome.</title>
        <authorList>
            <person name="Ahmed N."/>
            <person name="Deming C."/>
            <person name="Conlan S."/>
            <person name="Segre J."/>
        </authorList>
    </citation>
    <scope>NUCLEOTIDE SEQUENCE</scope>
    <source>
        <strain evidence="1">CTNIH22</strain>
    </source>
</reference>
<dbReference type="EMBL" id="JAVBIB010000010">
    <property type="protein sequence ID" value="MDV2419612.1"/>
    <property type="molecule type" value="Genomic_DNA"/>
</dbReference>
<sequence>MNIKSWFRNYRKKHESFRRSRILRKIERLSRKASPLGDIRQFLYLDELALRSLYISRFGPEDAQTTLTQTRTKDLGLTLGGGASISRVNDQTSNGTSSISFRSGKSKTLQIEQVSSEQSLFRDFVSRESYAGKESQIWDGVPQSNSQPELPPGGLKRGQLIQVRIRLEAHSIYAYSTIANALVETSANTPALGFSQDDTLIQAAQLIQQMLIGQIPINSELVDWDWDKKSSTLIRRADGTANSPIRLVGLTQLDNYWGDVRSFLFDQSECIALVRISQDTPSTSWSPLKLFDAARGLPSFDGFDTKIAELNSILSSKQKAETPVSNAAERTLSHYLQIRTDNEELKVQLEPQVNEIAQMVPDGSQRQLNDAFDQVDFLLSSQGSTETTPDEIGSLRSKAIRLEQGTGAPLKSEENVLRAPNDDSDLYLVGDIIALYW</sequence>
<evidence type="ECO:0000313" key="2">
    <source>
        <dbReference type="Proteomes" id="UP001185706"/>
    </source>
</evidence>
<comment type="caution">
    <text evidence="1">The sequence shown here is derived from an EMBL/GenBank/DDBJ whole genome shotgun (WGS) entry which is preliminary data.</text>
</comment>